<gene>
    <name evidence="7" type="ORF">SacglDRAFT_01657</name>
</gene>
<keyword evidence="2 4" id="KW-0238">DNA-binding</keyword>
<dbReference type="InterPro" id="IPR036271">
    <property type="entry name" value="Tet_transcr_reg_TetR-rel_C_sf"/>
</dbReference>
<dbReference type="Gene3D" id="1.10.357.10">
    <property type="entry name" value="Tetracycline Repressor, domain 2"/>
    <property type="match status" value="1"/>
</dbReference>
<dbReference type="RefSeq" id="WP_005463390.1">
    <property type="nucleotide sequence ID" value="NZ_CM001484.1"/>
</dbReference>
<evidence type="ECO:0000313" key="8">
    <source>
        <dbReference type="Proteomes" id="UP000005087"/>
    </source>
</evidence>
<dbReference type="InterPro" id="IPR013570">
    <property type="entry name" value="Tscrpt_reg_YsiA_C"/>
</dbReference>
<evidence type="ECO:0000259" key="6">
    <source>
        <dbReference type="PROSITE" id="PS50977"/>
    </source>
</evidence>
<dbReference type="SUPFAM" id="SSF46689">
    <property type="entry name" value="Homeodomain-like"/>
    <property type="match status" value="1"/>
</dbReference>
<dbReference type="GO" id="GO:0000976">
    <property type="term" value="F:transcription cis-regulatory region binding"/>
    <property type="evidence" value="ECO:0007669"/>
    <property type="project" value="TreeGrafter"/>
</dbReference>
<dbReference type="EMBL" id="CM001484">
    <property type="protein sequence ID" value="EIE98572.1"/>
    <property type="molecule type" value="Genomic_DNA"/>
</dbReference>
<feature type="DNA-binding region" description="H-T-H motif" evidence="4">
    <location>
        <begin position="47"/>
        <end position="66"/>
    </location>
</feature>
<dbReference type="InterPro" id="IPR009057">
    <property type="entry name" value="Homeodomain-like_sf"/>
</dbReference>
<keyword evidence="8" id="KW-1185">Reference proteome</keyword>
<keyword evidence="3" id="KW-0804">Transcription</keyword>
<evidence type="ECO:0000256" key="4">
    <source>
        <dbReference type="PROSITE-ProRule" id="PRU00335"/>
    </source>
</evidence>
<evidence type="ECO:0000256" key="1">
    <source>
        <dbReference type="ARBA" id="ARBA00023015"/>
    </source>
</evidence>
<sequence>MATPRERKAVTSQASQASPTFTERARRRQIIDSTIELVSQRGYAGTSLAAIARHAGISKAAVLYHFGSKAELAEATLTHVFDRFAAHVRERMRAEPDPRSKLAAYVRAMVGYQREHRTHVRLITEVLLDDREGTRLRQPGQHDRHGRWQALAELLRQGQRAGQFRRFDADSVALAVGGAIDNVVSHWLADPDLDLDTATAELETFVLTAVEAR</sequence>
<dbReference type="Proteomes" id="UP000005087">
    <property type="component" value="Chromosome"/>
</dbReference>
<protein>
    <submittedName>
        <fullName evidence="7">Transcriptional regulator</fullName>
    </submittedName>
</protein>
<accession>I1D0U8</accession>
<feature type="domain" description="HTH tetR-type" evidence="6">
    <location>
        <begin position="24"/>
        <end position="84"/>
    </location>
</feature>
<dbReference type="PANTHER" id="PTHR30055:SF234">
    <property type="entry name" value="HTH-TYPE TRANSCRIPTIONAL REGULATOR BETI"/>
    <property type="match status" value="1"/>
</dbReference>
<evidence type="ECO:0000256" key="5">
    <source>
        <dbReference type="SAM" id="MobiDB-lite"/>
    </source>
</evidence>
<evidence type="ECO:0000256" key="3">
    <source>
        <dbReference type="ARBA" id="ARBA00023163"/>
    </source>
</evidence>
<evidence type="ECO:0000256" key="2">
    <source>
        <dbReference type="ARBA" id="ARBA00023125"/>
    </source>
</evidence>
<dbReference type="AlphaFoldDB" id="I1D0U8"/>
<dbReference type="Pfam" id="PF00440">
    <property type="entry name" value="TetR_N"/>
    <property type="match status" value="1"/>
</dbReference>
<organism evidence="7 8">
    <name type="scientific">Saccharomonospora glauca K62</name>
    <dbReference type="NCBI Taxonomy" id="928724"/>
    <lineage>
        <taxon>Bacteria</taxon>
        <taxon>Bacillati</taxon>
        <taxon>Actinomycetota</taxon>
        <taxon>Actinomycetes</taxon>
        <taxon>Pseudonocardiales</taxon>
        <taxon>Pseudonocardiaceae</taxon>
        <taxon>Saccharomonospora</taxon>
    </lineage>
</organism>
<dbReference type="eggNOG" id="COG1309">
    <property type="taxonomic scope" value="Bacteria"/>
</dbReference>
<proteinExistence type="predicted"/>
<keyword evidence="1" id="KW-0805">Transcription regulation</keyword>
<name>I1D0U8_9PSEU</name>
<dbReference type="InterPro" id="IPR050109">
    <property type="entry name" value="HTH-type_TetR-like_transc_reg"/>
</dbReference>
<dbReference type="PROSITE" id="PS50977">
    <property type="entry name" value="HTH_TETR_2"/>
    <property type="match status" value="1"/>
</dbReference>
<dbReference type="SUPFAM" id="SSF48498">
    <property type="entry name" value="Tetracyclin repressor-like, C-terminal domain"/>
    <property type="match status" value="1"/>
</dbReference>
<dbReference type="OrthoDB" id="2356263at2"/>
<dbReference type="Gene3D" id="1.10.10.60">
    <property type="entry name" value="Homeodomain-like"/>
    <property type="match status" value="1"/>
</dbReference>
<dbReference type="PANTHER" id="PTHR30055">
    <property type="entry name" value="HTH-TYPE TRANSCRIPTIONAL REGULATOR RUTR"/>
    <property type="match status" value="1"/>
</dbReference>
<feature type="compositionally biased region" description="Polar residues" evidence="5">
    <location>
        <begin position="10"/>
        <end position="21"/>
    </location>
</feature>
<dbReference type="PRINTS" id="PR00455">
    <property type="entry name" value="HTHTETR"/>
</dbReference>
<reference evidence="8" key="2">
    <citation type="submission" date="2012-01" db="EMBL/GenBank/DDBJ databases">
        <title>Noncontiguous Finished sequence of chromosome of Saccharomonospora glauca K62.</title>
        <authorList>
            <consortium name="US DOE Joint Genome Institute"/>
            <person name="Lucas S."/>
            <person name="Han J."/>
            <person name="Lapidus A."/>
            <person name="Cheng J.-F."/>
            <person name="Goodwin L."/>
            <person name="Pitluck S."/>
            <person name="Peters L."/>
            <person name="Mikhailova N."/>
            <person name="Held B."/>
            <person name="Detter J.C."/>
            <person name="Han C."/>
            <person name="Tapia R."/>
            <person name="Land M."/>
            <person name="Hauser L."/>
            <person name="Kyrpides N."/>
            <person name="Ivanova N."/>
            <person name="Pagani I."/>
            <person name="Brambilla E.-M."/>
            <person name="Klenk H.-P."/>
            <person name="Woyke T."/>
        </authorList>
    </citation>
    <scope>NUCLEOTIDE SEQUENCE [LARGE SCALE GENOMIC DNA]</scope>
    <source>
        <strain evidence="8">K62</strain>
    </source>
</reference>
<dbReference type="HOGENOM" id="CLU_069356_15_5_11"/>
<dbReference type="Pfam" id="PF08359">
    <property type="entry name" value="TetR_C_4"/>
    <property type="match status" value="1"/>
</dbReference>
<feature type="region of interest" description="Disordered" evidence="5">
    <location>
        <begin position="1"/>
        <end position="23"/>
    </location>
</feature>
<evidence type="ECO:0000313" key="7">
    <source>
        <dbReference type="EMBL" id="EIE98572.1"/>
    </source>
</evidence>
<dbReference type="GO" id="GO:0003700">
    <property type="term" value="F:DNA-binding transcription factor activity"/>
    <property type="evidence" value="ECO:0007669"/>
    <property type="project" value="TreeGrafter"/>
</dbReference>
<dbReference type="InterPro" id="IPR001647">
    <property type="entry name" value="HTH_TetR"/>
</dbReference>
<reference evidence="7 8" key="1">
    <citation type="submission" date="2011-09" db="EMBL/GenBank/DDBJ databases">
        <authorList>
            <consortium name="US DOE Joint Genome Institute (JGI-PGF)"/>
            <person name="Lucas S."/>
            <person name="Han J."/>
            <person name="Lapidus A."/>
            <person name="Cheng J.-F."/>
            <person name="Goodwin L."/>
            <person name="Pitluck S."/>
            <person name="Peters L."/>
            <person name="Land M.L."/>
            <person name="Hauser L."/>
            <person name="Brambilla E."/>
            <person name="Klenk H.-P."/>
            <person name="Woyke T.J."/>
        </authorList>
    </citation>
    <scope>NUCLEOTIDE SEQUENCE [LARGE SCALE GENOMIC DNA]</scope>
    <source>
        <strain evidence="7 8">K62</strain>
    </source>
</reference>